<dbReference type="STRING" id="133412.A0A1R1XP14"/>
<dbReference type="Pfam" id="PF04082">
    <property type="entry name" value="Fungal_trans"/>
    <property type="match status" value="1"/>
</dbReference>
<protein>
    <recommendedName>
        <fullName evidence="6">Xylanolytic transcriptional activator regulatory domain-containing protein</fullName>
    </recommendedName>
</protein>
<dbReference type="PANTHER" id="PTHR47338:SF5">
    <property type="entry name" value="ZN(II)2CYS6 TRANSCRIPTION FACTOR (EUROFUNG)"/>
    <property type="match status" value="1"/>
</dbReference>
<dbReference type="Proteomes" id="UP000187283">
    <property type="component" value="Unassembled WGS sequence"/>
</dbReference>
<evidence type="ECO:0000256" key="4">
    <source>
        <dbReference type="ARBA" id="ARBA00023163"/>
    </source>
</evidence>
<evidence type="ECO:0000256" key="5">
    <source>
        <dbReference type="ARBA" id="ARBA00023242"/>
    </source>
</evidence>
<dbReference type="CDD" id="cd12148">
    <property type="entry name" value="fungal_TF_MHR"/>
    <property type="match status" value="1"/>
</dbReference>
<gene>
    <name evidence="7" type="ORF">AYI70_g6649</name>
</gene>
<dbReference type="SMART" id="SM00906">
    <property type="entry name" value="Fungal_trans"/>
    <property type="match status" value="1"/>
</dbReference>
<comment type="caution">
    <text evidence="7">The sequence shown here is derived from an EMBL/GenBank/DDBJ whole genome shotgun (WGS) entry which is preliminary data.</text>
</comment>
<keyword evidence="3" id="KW-0805">Transcription regulation</keyword>
<comment type="subcellular location">
    <subcellularLocation>
        <location evidence="1">Nucleus</location>
    </subcellularLocation>
</comment>
<dbReference type="GO" id="GO:0000981">
    <property type="term" value="F:DNA-binding transcription factor activity, RNA polymerase II-specific"/>
    <property type="evidence" value="ECO:0007669"/>
    <property type="project" value="InterPro"/>
</dbReference>
<evidence type="ECO:0000256" key="2">
    <source>
        <dbReference type="ARBA" id="ARBA00022723"/>
    </source>
</evidence>
<keyword evidence="5" id="KW-0539">Nucleus</keyword>
<dbReference type="InterPro" id="IPR007219">
    <property type="entry name" value="XnlR_reg_dom"/>
</dbReference>
<dbReference type="PANTHER" id="PTHR47338">
    <property type="entry name" value="ZN(II)2CYS6 TRANSCRIPTION FACTOR (EUROFUNG)-RELATED"/>
    <property type="match status" value="1"/>
</dbReference>
<sequence>MCGSLYADTAFEILSNDLGNPSVDKILSCLFLVLHYDAISKFSRSFFLISLSNKYAYLLRMSVMDASKYKRSKSRQDWISFEYKRRVWWFLYIRNVIIGLNYGTIIKISSNDMAVNFPSNDYYFQNYNSDPSLKNYELTDCTKAINENKRDKRDEAYVLEIIIHI</sequence>
<dbReference type="GO" id="GO:0003677">
    <property type="term" value="F:DNA binding"/>
    <property type="evidence" value="ECO:0007669"/>
    <property type="project" value="InterPro"/>
</dbReference>
<keyword evidence="2" id="KW-0479">Metal-binding</keyword>
<keyword evidence="8" id="KW-1185">Reference proteome</keyword>
<dbReference type="GO" id="GO:0008270">
    <property type="term" value="F:zinc ion binding"/>
    <property type="evidence" value="ECO:0007669"/>
    <property type="project" value="InterPro"/>
</dbReference>
<evidence type="ECO:0000256" key="1">
    <source>
        <dbReference type="ARBA" id="ARBA00004123"/>
    </source>
</evidence>
<dbReference type="AlphaFoldDB" id="A0A1R1XP14"/>
<evidence type="ECO:0000259" key="6">
    <source>
        <dbReference type="SMART" id="SM00906"/>
    </source>
</evidence>
<reference evidence="7 8" key="1">
    <citation type="submission" date="2017-01" db="EMBL/GenBank/DDBJ databases">
        <authorList>
            <person name="Mah S.A."/>
            <person name="Swanson W.J."/>
            <person name="Moy G.W."/>
            <person name="Vacquier V.D."/>
        </authorList>
    </citation>
    <scope>NUCLEOTIDE SEQUENCE [LARGE SCALE GENOMIC DNA]</scope>
    <source>
        <strain evidence="7 8">GSMNP</strain>
    </source>
</reference>
<feature type="domain" description="Xylanolytic transcriptional activator regulatory" evidence="6">
    <location>
        <begin position="45"/>
        <end position="124"/>
    </location>
</feature>
<keyword evidence="4" id="KW-0804">Transcription</keyword>
<evidence type="ECO:0000313" key="8">
    <source>
        <dbReference type="Proteomes" id="UP000187283"/>
    </source>
</evidence>
<dbReference type="InterPro" id="IPR050815">
    <property type="entry name" value="TF_fung"/>
</dbReference>
<proteinExistence type="predicted"/>
<dbReference type="OrthoDB" id="1924787at2759"/>
<dbReference type="EMBL" id="LSSN01002362">
    <property type="protein sequence ID" value="OMJ16360.1"/>
    <property type="molecule type" value="Genomic_DNA"/>
</dbReference>
<dbReference type="GO" id="GO:0005634">
    <property type="term" value="C:nucleus"/>
    <property type="evidence" value="ECO:0007669"/>
    <property type="project" value="UniProtKB-SubCell"/>
</dbReference>
<organism evidence="7 8">
    <name type="scientific">Smittium culicis</name>
    <dbReference type="NCBI Taxonomy" id="133412"/>
    <lineage>
        <taxon>Eukaryota</taxon>
        <taxon>Fungi</taxon>
        <taxon>Fungi incertae sedis</taxon>
        <taxon>Zoopagomycota</taxon>
        <taxon>Kickxellomycotina</taxon>
        <taxon>Harpellomycetes</taxon>
        <taxon>Harpellales</taxon>
        <taxon>Legeriomycetaceae</taxon>
        <taxon>Smittium</taxon>
    </lineage>
</organism>
<dbReference type="GO" id="GO:0006351">
    <property type="term" value="P:DNA-templated transcription"/>
    <property type="evidence" value="ECO:0007669"/>
    <property type="project" value="InterPro"/>
</dbReference>
<accession>A0A1R1XP14</accession>
<name>A0A1R1XP14_9FUNG</name>
<evidence type="ECO:0000313" key="7">
    <source>
        <dbReference type="EMBL" id="OMJ16360.1"/>
    </source>
</evidence>
<evidence type="ECO:0000256" key="3">
    <source>
        <dbReference type="ARBA" id="ARBA00023015"/>
    </source>
</evidence>